<keyword evidence="1" id="KW-0472">Membrane</keyword>
<name>A0A0R1XK06_9LACO</name>
<comment type="caution">
    <text evidence="2">The sequence shown here is derived from an EMBL/GenBank/DDBJ whole genome shotgun (WGS) entry which is preliminary data.</text>
</comment>
<keyword evidence="1" id="KW-0812">Transmembrane</keyword>
<feature type="transmembrane region" description="Helical" evidence="1">
    <location>
        <begin position="156"/>
        <end position="174"/>
    </location>
</feature>
<protein>
    <recommendedName>
        <fullName evidence="4">Integral membrane protein</fullName>
    </recommendedName>
</protein>
<dbReference type="Pfam" id="PF12822">
    <property type="entry name" value="ECF_trnsprt"/>
    <property type="match status" value="1"/>
</dbReference>
<feature type="transmembrane region" description="Helical" evidence="1">
    <location>
        <begin position="102"/>
        <end position="124"/>
    </location>
</feature>
<organism evidence="2 3">
    <name type="scientific">Agrilactobacillus composti DSM 18527 = JCM 14202</name>
    <dbReference type="NCBI Taxonomy" id="1423734"/>
    <lineage>
        <taxon>Bacteria</taxon>
        <taxon>Bacillati</taxon>
        <taxon>Bacillota</taxon>
        <taxon>Bacilli</taxon>
        <taxon>Lactobacillales</taxon>
        <taxon>Lactobacillaceae</taxon>
        <taxon>Agrilactobacillus</taxon>
    </lineage>
</organism>
<dbReference type="GO" id="GO:0022857">
    <property type="term" value="F:transmembrane transporter activity"/>
    <property type="evidence" value="ECO:0007669"/>
    <property type="project" value="InterPro"/>
</dbReference>
<dbReference type="InterPro" id="IPR024529">
    <property type="entry name" value="ECF_trnsprt_substrate-spec"/>
</dbReference>
<dbReference type="AlphaFoldDB" id="A0A0R1XK06"/>
<dbReference type="STRING" id="1423734.FC83_GL001654"/>
<keyword evidence="3" id="KW-1185">Reference proteome</keyword>
<keyword evidence="1" id="KW-1133">Transmembrane helix</keyword>
<dbReference type="EMBL" id="AZGA01000088">
    <property type="protein sequence ID" value="KRM30520.1"/>
    <property type="molecule type" value="Genomic_DNA"/>
</dbReference>
<accession>A0A0R1XK06</accession>
<gene>
    <name evidence="2" type="ORF">FC83_GL001654</name>
</gene>
<evidence type="ECO:0000313" key="2">
    <source>
        <dbReference type="EMBL" id="KRM30520.1"/>
    </source>
</evidence>
<feature type="transmembrane region" description="Helical" evidence="1">
    <location>
        <begin position="131"/>
        <end position="150"/>
    </location>
</feature>
<dbReference type="Proteomes" id="UP000051236">
    <property type="component" value="Unassembled WGS sequence"/>
</dbReference>
<dbReference type="Gene3D" id="1.10.1760.20">
    <property type="match status" value="1"/>
</dbReference>
<dbReference type="PATRIC" id="fig|1423734.3.peg.1673"/>
<dbReference type="eggNOG" id="COG3275">
    <property type="taxonomic scope" value="Bacteria"/>
</dbReference>
<evidence type="ECO:0000313" key="3">
    <source>
        <dbReference type="Proteomes" id="UP000051236"/>
    </source>
</evidence>
<evidence type="ECO:0008006" key="4">
    <source>
        <dbReference type="Google" id="ProtNLM"/>
    </source>
</evidence>
<evidence type="ECO:0000256" key="1">
    <source>
        <dbReference type="SAM" id="Phobius"/>
    </source>
</evidence>
<feature type="transmembrane region" description="Helical" evidence="1">
    <location>
        <begin position="33"/>
        <end position="58"/>
    </location>
</feature>
<feature type="transmembrane region" description="Helical" evidence="1">
    <location>
        <begin position="70"/>
        <end position="90"/>
    </location>
</feature>
<sequence>MKKTTTKVISIVALCVALNYVGGNLALLLKLPIYLDSIGTIFSAALLGPWVGMLTGTLSGLLSGVTTDLFSLYYIPVQILTGLMAGLILHRANKLRWLPLQSLAISLPGTVVSSAITAYLFHGITSSGSSLLVQVLAGLGLSKFASVLIIQVVTDYADRLISVGLVAAVITVLIKRKVVTFK</sequence>
<reference evidence="2 3" key="1">
    <citation type="journal article" date="2015" name="Genome Announc.">
        <title>Expanding the biotechnology potential of lactobacilli through comparative genomics of 213 strains and associated genera.</title>
        <authorList>
            <person name="Sun Z."/>
            <person name="Harris H.M."/>
            <person name="McCann A."/>
            <person name="Guo C."/>
            <person name="Argimon S."/>
            <person name="Zhang W."/>
            <person name="Yang X."/>
            <person name="Jeffery I.B."/>
            <person name="Cooney J.C."/>
            <person name="Kagawa T.F."/>
            <person name="Liu W."/>
            <person name="Song Y."/>
            <person name="Salvetti E."/>
            <person name="Wrobel A."/>
            <person name="Rasinkangas P."/>
            <person name="Parkhill J."/>
            <person name="Rea M.C."/>
            <person name="O'Sullivan O."/>
            <person name="Ritari J."/>
            <person name="Douillard F.P."/>
            <person name="Paul Ross R."/>
            <person name="Yang R."/>
            <person name="Briner A.E."/>
            <person name="Felis G.E."/>
            <person name="de Vos W.M."/>
            <person name="Barrangou R."/>
            <person name="Klaenhammer T.R."/>
            <person name="Caufield P.W."/>
            <person name="Cui Y."/>
            <person name="Zhang H."/>
            <person name="O'Toole P.W."/>
        </authorList>
    </citation>
    <scope>NUCLEOTIDE SEQUENCE [LARGE SCALE GENOMIC DNA]</scope>
    <source>
        <strain evidence="2 3">DSM 18527</strain>
    </source>
</reference>
<proteinExistence type="predicted"/>
<dbReference type="RefSeq" id="WP_057003009.1">
    <property type="nucleotide sequence ID" value="NZ_AZGA01000088.1"/>
</dbReference>